<dbReference type="Gene3D" id="2.40.30.170">
    <property type="match status" value="1"/>
</dbReference>
<keyword evidence="7 9" id="KW-1133">Transmembrane helix</keyword>
<dbReference type="PANTHER" id="PTHR30386">
    <property type="entry name" value="MEMBRANE FUSION SUBUNIT OF EMRAB-TOLC MULTIDRUG EFFLUX PUMP"/>
    <property type="match status" value="1"/>
</dbReference>
<dbReference type="Pfam" id="PF25994">
    <property type="entry name" value="HH_AprE"/>
    <property type="match status" value="1"/>
</dbReference>
<feature type="compositionally biased region" description="Polar residues" evidence="11">
    <location>
        <begin position="7"/>
        <end position="18"/>
    </location>
</feature>
<dbReference type="PANTHER" id="PTHR30386:SF26">
    <property type="entry name" value="TRANSPORT PROTEIN COMB"/>
    <property type="match status" value="1"/>
</dbReference>
<feature type="domain" description="AprE-like beta-barrel" evidence="13">
    <location>
        <begin position="367"/>
        <end position="453"/>
    </location>
</feature>
<name>A0A857JPC7_9ALTE</name>
<dbReference type="AlphaFoldDB" id="A0A857JPC7"/>
<feature type="coiled-coil region" evidence="10">
    <location>
        <begin position="189"/>
        <end position="237"/>
    </location>
</feature>
<evidence type="ECO:0000313" key="14">
    <source>
        <dbReference type="EMBL" id="QHJ13929.1"/>
    </source>
</evidence>
<evidence type="ECO:0000256" key="10">
    <source>
        <dbReference type="SAM" id="Coils"/>
    </source>
</evidence>
<evidence type="ECO:0000256" key="1">
    <source>
        <dbReference type="ARBA" id="ARBA00004377"/>
    </source>
</evidence>
<dbReference type="InterPro" id="IPR058781">
    <property type="entry name" value="HH_AprE-like"/>
</dbReference>
<keyword evidence="10" id="KW-0175">Coiled coil</keyword>
<dbReference type="Gene3D" id="1.10.287.470">
    <property type="entry name" value="Helix hairpin bin"/>
    <property type="match status" value="1"/>
</dbReference>
<keyword evidence="8 9" id="KW-0472">Membrane</keyword>
<evidence type="ECO:0000256" key="11">
    <source>
        <dbReference type="SAM" id="MobiDB-lite"/>
    </source>
</evidence>
<evidence type="ECO:0000256" key="3">
    <source>
        <dbReference type="ARBA" id="ARBA00022448"/>
    </source>
</evidence>
<dbReference type="Gene3D" id="2.40.50.100">
    <property type="match status" value="1"/>
</dbReference>
<evidence type="ECO:0000256" key="7">
    <source>
        <dbReference type="ARBA" id="ARBA00022989"/>
    </source>
</evidence>
<comment type="subcellular location">
    <subcellularLocation>
        <location evidence="1 9">Cell inner membrane</location>
        <topology evidence="1 9">Single-pass membrane protein</topology>
    </subcellularLocation>
</comment>
<evidence type="ECO:0000256" key="2">
    <source>
        <dbReference type="ARBA" id="ARBA00009477"/>
    </source>
</evidence>
<dbReference type="KEGG" id="pmes:FX988_04210"/>
<evidence type="ECO:0000256" key="9">
    <source>
        <dbReference type="RuleBase" id="RU365093"/>
    </source>
</evidence>
<evidence type="ECO:0000256" key="6">
    <source>
        <dbReference type="ARBA" id="ARBA00022692"/>
    </source>
</evidence>
<dbReference type="OrthoDB" id="9775513at2"/>
<dbReference type="InterPro" id="IPR006144">
    <property type="entry name" value="Secretion_HlyD_CS"/>
</dbReference>
<dbReference type="InterPro" id="IPR010129">
    <property type="entry name" value="T1SS_HlyD"/>
</dbReference>
<organism evidence="14 15">
    <name type="scientific">Paraglaciecola mesophila</name>
    <dbReference type="NCBI Taxonomy" id="197222"/>
    <lineage>
        <taxon>Bacteria</taxon>
        <taxon>Pseudomonadati</taxon>
        <taxon>Pseudomonadota</taxon>
        <taxon>Gammaproteobacteria</taxon>
        <taxon>Alteromonadales</taxon>
        <taxon>Alteromonadaceae</taxon>
        <taxon>Paraglaciecola</taxon>
    </lineage>
</organism>
<dbReference type="SUPFAM" id="SSF111369">
    <property type="entry name" value="HlyD-like secretion proteins"/>
    <property type="match status" value="1"/>
</dbReference>
<keyword evidence="4 9" id="KW-1003">Cell membrane</keyword>
<dbReference type="GO" id="GO:0005886">
    <property type="term" value="C:plasma membrane"/>
    <property type="evidence" value="ECO:0007669"/>
    <property type="project" value="UniProtKB-SubCell"/>
</dbReference>
<dbReference type="InterPro" id="IPR050739">
    <property type="entry name" value="MFP"/>
</dbReference>
<dbReference type="EMBL" id="CP047656">
    <property type="protein sequence ID" value="QHJ13929.1"/>
    <property type="molecule type" value="Genomic_DNA"/>
</dbReference>
<dbReference type="RefSeq" id="WP_160181976.1">
    <property type="nucleotide sequence ID" value="NZ_CP047656.1"/>
</dbReference>
<dbReference type="PROSITE" id="PS00543">
    <property type="entry name" value="HLYD_FAMILY"/>
    <property type="match status" value="1"/>
</dbReference>
<dbReference type="Proteomes" id="UP000464524">
    <property type="component" value="Chromosome"/>
</dbReference>
<comment type="similarity">
    <text evidence="2 9">Belongs to the membrane fusion protein (MFP) (TC 8.A.1) family.</text>
</comment>
<evidence type="ECO:0000256" key="8">
    <source>
        <dbReference type="ARBA" id="ARBA00023136"/>
    </source>
</evidence>
<keyword evidence="3 9" id="KW-0813">Transport</keyword>
<feature type="region of interest" description="Disordered" evidence="11">
    <location>
        <begin position="1"/>
        <end position="23"/>
    </location>
</feature>
<accession>A0A857JPC7</accession>
<protein>
    <recommendedName>
        <fullName evidence="9">Membrane fusion protein (MFP) family protein</fullName>
    </recommendedName>
</protein>
<evidence type="ECO:0000313" key="15">
    <source>
        <dbReference type="Proteomes" id="UP000464524"/>
    </source>
</evidence>
<proteinExistence type="inferred from homology"/>
<evidence type="ECO:0000256" key="5">
    <source>
        <dbReference type="ARBA" id="ARBA00022519"/>
    </source>
</evidence>
<feature type="transmembrane region" description="Helical" evidence="9">
    <location>
        <begin position="68"/>
        <end position="85"/>
    </location>
</feature>
<sequence>MNEKQTKNTTTEQGSFNKLGTLFGSNEEPKKSYVGRIFNRWLSPPNTNDWVLDADWEQLQQNPLKARMLLYFIVFSFIALLLWAANATLNEVTRGDGKVVPSNQLQVVQSYDGGIVKEILTREGQTVNAGDILLKLDPTRFMSTLRENRSQFLSLSAKLARLKALTENTEPVFSEKLVKQAPEIVRSEKNQYAANVEELAQHISMYQQQTKQREHELQEAQSAKEQYIRTKDLIQRELAVTKPLLKSGAISDIDIIRLERQLVEIEGEIKRNDSVIRRNESAIQEAKSKIREKELTTTNGWRNELSDVSTELNSLKETESGLADVVYQADLKSPVKGTIKRLFTNTIGGVVPPGSDVIEIIPLDDQLIVEAKIKPKDIAFLRPGQTAMVKFTAYDFVIYGGLEAEVTHISADTITDENDDTYYVVRLQTDSNSFKNGMQIIPGMTTQVDIITGKKTVLDYILKPLLRATSIAMTER</sequence>
<evidence type="ECO:0000256" key="4">
    <source>
        <dbReference type="ARBA" id="ARBA00022475"/>
    </source>
</evidence>
<dbReference type="InterPro" id="IPR058982">
    <property type="entry name" value="Beta-barrel_AprE"/>
</dbReference>
<gene>
    <name evidence="14" type="ORF">FX988_04210</name>
</gene>
<keyword evidence="15" id="KW-1185">Reference proteome</keyword>
<dbReference type="PRINTS" id="PR01490">
    <property type="entry name" value="RTXTOXIND"/>
</dbReference>
<evidence type="ECO:0000259" key="13">
    <source>
        <dbReference type="Pfam" id="PF26002"/>
    </source>
</evidence>
<keyword evidence="5 9" id="KW-0997">Cell inner membrane</keyword>
<feature type="domain" description="AprE-like long alpha-helical hairpin" evidence="12">
    <location>
        <begin position="143"/>
        <end position="324"/>
    </location>
</feature>
<reference evidence="14 15" key="1">
    <citation type="submission" date="2019-12" db="EMBL/GenBank/DDBJ databases">
        <title>Genome sequencing and assembly of endphytes of Porphyra tenera.</title>
        <authorList>
            <person name="Park J.M."/>
            <person name="Shin R."/>
            <person name="Jo S.H."/>
        </authorList>
    </citation>
    <scope>NUCLEOTIDE SEQUENCE [LARGE SCALE GENOMIC DNA]</scope>
    <source>
        <strain evidence="14 15">GPM4</strain>
    </source>
</reference>
<keyword evidence="6 9" id="KW-0812">Transmembrane</keyword>
<evidence type="ECO:0000259" key="12">
    <source>
        <dbReference type="Pfam" id="PF25994"/>
    </source>
</evidence>
<dbReference type="Pfam" id="PF26002">
    <property type="entry name" value="Beta-barrel_AprE"/>
    <property type="match status" value="1"/>
</dbReference>
<dbReference type="NCBIfam" id="TIGR01843">
    <property type="entry name" value="type_I_hlyD"/>
    <property type="match status" value="1"/>
</dbReference>
<dbReference type="GO" id="GO:0009306">
    <property type="term" value="P:protein secretion"/>
    <property type="evidence" value="ECO:0007669"/>
    <property type="project" value="InterPro"/>
</dbReference>